<dbReference type="InterPro" id="IPR016032">
    <property type="entry name" value="Sig_transdc_resp-reg_C-effctor"/>
</dbReference>
<dbReference type="GO" id="GO:0005524">
    <property type="term" value="F:ATP binding"/>
    <property type="evidence" value="ECO:0007669"/>
    <property type="project" value="UniProtKB-KW"/>
</dbReference>
<dbReference type="Gene3D" id="1.10.10.10">
    <property type="entry name" value="Winged helix-like DNA-binding domain superfamily/Winged helix DNA-binding domain"/>
    <property type="match status" value="1"/>
</dbReference>
<evidence type="ECO:0000256" key="2">
    <source>
        <dbReference type="ARBA" id="ARBA00022840"/>
    </source>
</evidence>
<dbReference type="Proteomes" id="UP000240988">
    <property type="component" value="Unassembled WGS sequence"/>
</dbReference>
<dbReference type="GO" id="GO:0003677">
    <property type="term" value="F:DNA binding"/>
    <property type="evidence" value="ECO:0007669"/>
    <property type="project" value="InterPro"/>
</dbReference>
<dbReference type="Gene3D" id="1.25.40.10">
    <property type="entry name" value="Tetratricopeptide repeat domain"/>
    <property type="match status" value="2"/>
</dbReference>
<dbReference type="AlphaFoldDB" id="A0A2U3P0G1"/>
<dbReference type="SUPFAM" id="SSF48452">
    <property type="entry name" value="TPR-like"/>
    <property type="match status" value="2"/>
</dbReference>
<dbReference type="GO" id="GO:0004016">
    <property type="term" value="F:adenylate cyclase activity"/>
    <property type="evidence" value="ECO:0007669"/>
    <property type="project" value="TreeGrafter"/>
</dbReference>
<dbReference type="PROSITE" id="PS50043">
    <property type="entry name" value="HTH_LUXR_2"/>
    <property type="match status" value="1"/>
</dbReference>
<accession>A0A2U3P0G1</accession>
<dbReference type="PRINTS" id="PR00038">
    <property type="entry name" value="HTHLUXR"/>
</dbReference>
<dbReference type="EMBL" id="FUFA01000005">
    <property type="protein sequence ID" value="SPM37253.1"/>
    <property type="molecule type" value="Genomic_DNA"/>
</dbReference>
<name>A0A2U3P0G1_9MYCO</name>
<organism evidence="4 5">
    <name type="scientific">Mycobacterium rhizamassiliense</name>
    <dbReference type="NCBI Taxonomy" id="1841860"/>
    <lineage>
        <taxon>Bacteria</taxon>
        <taxon>Bacillati</taxon>
        <taxon>Actinomycetota</taxon>
        <taxon>Actinomycetes</taxon>
        <taxon>Mycobacteriales</taxon>
        <taxon>Mycobacteriaceae</taxon>
        <taxon>Mycobacterium</taxon>
    </lineage>
</organism>
<dbReference type="SUPFAM" id="SSF46894">
    <property type="entry name" value="C-terminal effector domain of the bipartite response regulators"/>
    <property type="match status" value="1"/>
</dbReference>
<evidence type="ECO:0000259" key="3">
    <source>
        <dbReference type="PROSITE" id="PS50043"/>
    </source>
</evidence>
<dbReference type="InterPro" id="IPR011990">
    <property type="entry name" value="TPR-like_helical_dom_sf"/>
</dbReference>
<gene>
    <name evidence="4" type="ORF">MRAB57_5096</name>
</gene>
<dbReference type="SUPFAM" id="SSF52540">
    <property type="entry name" value="P-loop containing nucleoside triphosphate hydrolases"/>
    <property type="match status" value="1"/>
</dbReference>
<sequence>VTVADDPLERATELGQLAALLNDVPSGRGQVCVIEGPSGIGKSRLLAGCMDLAAEREMQVLRVRCSELTRDHSFGVAHNLFGPALLRSDPAMRARLMQGPAALAEPVFGEIAAADEFAVVHGLYWLTVNLVEQRPLAVLVDDLPWADQSSQRFFAYLAERLDDLPVALVVTIRTGDPGSESALIGSVWDAATTAAIRPSTLSSEAVATLLQRALPEQPVDGDLVASVVDLTGGNPFFVGAVTDAMRAGEDPTSTTPGSVRRQITRRLARSGPSATALAKAGSVIGDDVSLADVSRLSGLTIDRGAVLAEQLVAANILLRADPMMFAHSIIRDATYSLLPAEERLTLHADAARILAEGGAESEVVAEHLLLAAAGEDKWVMQALRDAGRAAARKGVHSAALRYLRHALRVAPVDRIPPRLLVDLGLSEAAAGEVISLHRFEQALGLMDDPAERADALYSLGETLYRFGRFAEAGATFRHGAEFFDDGQGDIRMRFEGAAWSAEAHLGPTQSVPAEAIGGDGPHHRMVLAVQALRDSLSTPPADRTVLLALRALSSGALLADQGAQGPSVDMATLALLHCERLVQANEVADATVQDALDRGAELAYAEASLIRGHILYARGRIAEAAADAQAALERLELREHVYAHSARAIVVQCMIERGELDEAEELLDYSTTQLTETPAIKAHLLVARARLRLVRGEIDAAVTDLNELRGSLHSELDQNPSILRWRSLAGIVAHRLGDDQACQRLFDEEIGLARAFGLPISIGVAVRRRASTESGERALGSLREAVEILRSTEAPLQLARAHAALGRRLRRQGQQVEARKHLKVALDLAYRCGATLLERYTREELAASGARPRRPVMTGVESLTPTEARIAGLTAEGLSNRDVAEQLFVSSNTIAWHLRNIFRKLDIDSRDQLDGHLGSIHRL</sequence>
<feature type="domain" description="HTH luxR-type" evidence="3">
    <location>
        <begin position="856"/>
        <end position="922"/>
    </location>
</feature>
<reference evidence="4 5" key="1">
    <citation type="submission" date="2017-01" db="EMBL/GenBank/DDBJ databases">
        <authorList>
            <consortium name="Urmite Genomes"/>
        </authorList>
    </citation>
    <scope>NUCLEOTIDE SEQUENCE [LARGE SCALE GENOMIC DNA]</scope>
    <source>
        <strain evidence="4 5">AB57</strain>
    </source>
</reference>
<keyword evidence="2" id="KW-0067">ATP-binding</keyword>
<dbReference type="GO" id="GO:0005737">
    <property type="term" value="C:cytoplasm"/>
    <property type="evidence" value="ECO:0007669"/>
    <property type="project" value="TreeGrafter"/>
</dbReference>
<dbReference type="CDD" id="cd06170">
    <property type="entry name" value="LuxR_C_like"/>
    <property type="match status" value="1"/>
</dbReference>
<dbReference type="GO" id="GO:0006355">
    <property type="term" value="P:regulation of DNA-templated transcription"/>
    <property type="evidence" value="ECO:0007669"/>
    <property type="project" value="InterPro"/>
</dbReference>
<protein>
    <submittedName>
        <fullName evidence="4">Regulatory protein</fullName>
    </submittedName>
</protein>
<feature type="non-terminal residue" evidence="4">
    <location>
        <position position="1"/>
    </location>
</feature>
<dbReference type="InterPro" id="IPR000792">
    <property type="entry name" value="Tscrpt_reg_LuxR_C"/>
</dbReference>
<dbReference type="InterPro" id="IPR027417">
    <property type="entry name" value="P-loop_NTPase"/>
</dbReference>
<dbReference type="SMART" id="SM00028">
    <property type="entry name" value="TPR"/>
    <property type="match status" value="4"/>
</dbReference>
<dbReference type="InterPro" id="IPR041664">
    <property type="entry name" value="AAA_16"/>
</dbReference>
<dbReference type="PROSITE" id="PS00622">
    <property type="entry name" value="HTH_LUXR_1"/>
    <property type="match status" value="1"/>
</dbReference>
<dbReference type="STRING" id="1841860.GCA_900157375_05099"/>
<dbReference type="InterPro" id="IPR019734">
    <property type="entry name" value="TPR_rpt"/>
</dbReference>
<keyword evidence="5" id="KW-1185">Reference proteome</keyword>
<dbReference type="PANTHER" id="PTHR16305:SF35">
    <property type="entry name" value="TRANSCRIPTIONAL ACTIVATOR DOMAIN"/>
    <property type="match status" value="1"/>
</dbReference>
<evidence type="ECO:0000313" key="5">
    <source>
        <dbReference type="Proteomes" id="UP000240988"/>
    </source>
</evidence>
<evidence type="ECO:0000256" key="1">
    <source>
        <dbReference type="ARBA" id="ARBA00022741"/>
    </source>
</evidence>
<dbReference type="Pfam" id="PF00196">
    <property type="entry name" value="GerE"/>
    <property type="match status" value="1"/>
</dbReference>
<dbReference type="PANTHER" id="PTHR16305">
    <property type="entry name" value="TESTICULAR SOLUBLE ADENYLYL CYCLASE"/>
    <property type="match status" value="1"/>
</dbReference>
<dbReference type="SMART" id="SM00421">
    <property type="entry name" value="HTH_LUXR"/>
    <property type="match status" value="1"/>
</dbReference>
<dbReference type="InterPro" id="IPR036388">
    <property type="entry name" value="WH-like_DNA-bd_sf"/>
</dbReference>
<dbReference type="Pfam" id="PF13191">
    <property type="entry name" value="AAA_16"/>
    <property type="match status" value="1"/>
</dbReference>
<evidence type="ECO:0000313" key="4">
    <source>
        <dbReference type="EMBL" id="SPM37253.1"/>
    </source>
</evidence>
<keyword evidence="1" id="KW-0547">Nucleotide-binding</keyword>
<proteinExistence type="predicted"/>